<proteinExistence type="inferred from homology"/>
<comment type="subcellular location">
    <subcellularLocation>
        <location evidence="1">Cell membrane</location>
        <topology evidence="1">Multi-pass membrane protein</topology>
    </subcellularLocation>
</comment>
<dbReference type="AlphaFoldDB" id="A0A2A3YLN0"/>
<feature type="transmembrane region" description="Helical" evidence="8">
    <location>
        <begin position="110"/>
        <end position="128"/>
    </location>
</feature>
<evidence type="ECO:0000256" key="6">
    <source>
        <dbReference type="ARBA" id="ARBA00023136"/>
    </source>
</evidence>
<dbReference type="GO" id="GO:0005886">
    <property type="term" value="C:plasma membrane"/>
    <property type="evidence" value="ECO:0007669"/>
    <property type="project" value="UniProtKB-SubCell"/>
</dbReference>
<dbReference type="Gene3D" id="1.20.1630.10">
    <property type="entry name" value="Formate dehydrogenase/DMSO reductase domain"/>
    <property type="match status" value="1"/>
</dbReference>
<dbReference type="PANTHER" id="PTHR34856:SF2">
    <property type="entry name" value="PROTEIN NRFD"/>
    <property type="match status" value="1"/>
</dbReference>
<evidence type="ECO:0000256" key="1">
    <source>
        <dbReference type="ARBA" id="ARBA00004651"/>
    </source>
</evidence>
<feature type="transmembrane region" description="Helical" evidence="8">
    <location>
        <begin position="187"/>
        <end position="206"/>
    </location>
</feature>
<comment type="similarity">
    <text evidence="2">Belongs to the NrfD family.</text>
</comment>
<dbReference type="PANTHER" id="PTHR34856">
    <property type="entry name" value="PROTEIN NRFD"/>
    <property type="match status" value="1"/>
</dbReference>
<keyword evidence="10" id="KW-1185">Reference proteome</keyword>
<dbReference type="EMBL" id="NRGR01000008">
    <property type="protein sequence ID" value="PCC40217.1"/>
    <property type="molecule type" value="Genomic_DNA"/>
</dbReference>
<feature type="transmembrane region" description="Helical" evidence="8">
    <location>
        <begin position="76"/>
        <end position="98"/>
    </location>
</feature>
<dbReference type="OrthoDB" id="112837at2"/>
<feature type="compositionally biased region" description="Basic and acidic residues" evidence="7">
    <location>
        <begin position="351"/>
        <end position="361"/>
    </location>
</feature>
<keyword evidence="6 8" id="KW-0472">Membrane</keyword>
<reference evidence="9 10" key="1">
    <citation type="journal article" date="2017" name="Elife">
        <title>Extensive horizontal gene transfer in cheese-associated bacteria.</title>
        <authorList>
            <person name="Bonham K.S."/>
            <person name="Wolfe B.E."/>
            <person name="Dutton R.J."/>
        </authorList>
    </citation>
    <scope>NUCLEOTIDE SEQUENCE [LARGE SCALE GENOMIC DNA]</scope>
    <source>
        <strain evidence="9 10">341_9</strain>
    </source>
</reference>
<evidence type="ECO:0000256" key="3">
    <source>
        <dbReference type="ARBA" id="ARBA00022475"/>
    </source>
</evidence>
<keyword evidence="5 8" id="KW-1133">Transmembrane helix</keyword>
<feature type="compositionally biased region" description="Basic and acidic residues" evidence="7">
    <location>
        <begin position="1"/>
        <end position="18"/>
    </location>
</feature>
<dbReference type="RefSeq" id="WP_096196765.1">
    <property type="nucleotide sequence ID" value="NZ_JBQQKG010000001.1"/>
</dbReference>
<evidence type="ECO:0000256" key="2">
    <source>
        <dbReference type="ARBA" id="ARBA00008929"/>
    </source>
</evidence>
<evidence type="ECO:0000256" key="7">
    <source>
        <dbReference type="SAM" id="MobiDB-lite"/>
    </source>
</evidence>
<feature type="transmembrane region" description="Helical" evidence="8">
    <location>
        <begin position="148"/>
        <end position="166"/>
    </location>
</feature>
<feature type="region of interest" description="Disordered" evidence="7">
    <location>
        <begin position="1"/>
        <end position="50"/>
    </location>
</feature>
<dbReference type="InterPro" id="IPR052049">
    <property type="entry name" value="Electron_transfer_protein"/>
</dbReference>
<sequence>MTHAAHSEYDSYRPPEPPRRRRRRGGGPGSRSGRPGRPGQAGGGDGSREMPMVEDVEFSSYYGRPVVKAPPWEWPIGLYLFVGGLAGGSALLGAGGSLTGRAGLRRTARLTAVGAVGVGLPALVMDLGRPERFLNMLRVFKPTSPMSMGTWLLSAFGTAAGVAAAGEMDRMTGERLPLGRLRPLLRVAEGAGGAGAAVLGAPLAAYTAVLLGDTAVPTWAASRKGLAYVFVSSAGMAAGGAAMITTPTAEAGPARTLAVLGVAGDLIGMRFTKEQMHPLEAEPLETGSAGWKLRLSEGLAIAGGLGTLLGGRHRGIAALSGLALASASALTRFGVLEAGLESVKDPRRVIEPQRERLEKRRAAGITDDSITTGPRPAAPEQPGSDSESQVPGSAAPME</sequence>
<feature type="transmembrane region" description="Helical" evidence="8">
    <location>
        <begin position="226"/>
        <end position="245"/>
    </location>
</feature>
<evidence type="ECO:0000256" key="5">
    <source>
        <dbReference type="ARBA" id="ARBA00022989"/>
    </source>
</evidence>
<comment type="caution">
    <text evidence="9">The sequence shown here is derived from an EMBL/GenBank/DDBJ whole genome shotgun (WGS) entry which is preliminary data.</text>
</comment>
<dbReference type="Pfam" id="PF03916">
    <property type="entry name" value="NrfD"/>
    <property type="match status" value="1"/>
</dbReference>
<protein>
    <submittedName>
        <fullName evidence="9">Nitrite reductase</fullName>
    </submittedName>
</protein>
<keyword evidence="4 8" id="KW-0812">Transmembrane</keyword>
<evidence type="ECO:0000313" key="10">
    <source>
        <dbReference type="Proteomes" id="UP000218598"/>
    </source>
</evidence>
<accession>A0A2A3YLN0</accession>
<gene>
    <name evidence="9" type="ORF">CIK66_06230</name>
</gene>
<feature type="region of interest" description="Disordered" evidence="7">
    <location>
        <begin position="351"/>
        <end position="398"/>
    </location>
</feature>
<keyword evidence="3" id="KW-1003">Cell membrane</keyword>
<evidence type="ECO:0000256" key="8">
    <source>
        <dbReference type="SAM" id="Phobius"/>
    </source>
</evidence>
<organism evidence="9 10">
    <name type="scientific">Brachybacterium alimentarium</name>
    <dbReference type="NCBI Taxonomy" id="47845"/>
    <lineage>
        <taxon>Bacteria</taxon>
        <taxon>Bacillati</taxon>
        <taxon>Actinomycetota</taxon>
        <taxon>Actinomycetes</taxon>
        <taxon>Micrococcales</taxon>
        <taxon>Dermabacteraceae</taxon>
        <taxon>Brachybacterium</taxon>
    </lineage>
</organism>
<dbReference type="InterPro" id="IPR005614">
    <property type="entry name" value="NrfD-like"/>
</dbReference>
<evidence type="ECO:0000256" key="4">
    <source>
        <dbReference type="ARBA" id="ARBA00022692"/>
    </source>
</evidence>
<evidence type="ECO:0000313" key="9">
    <source>
        <dbReference type="EMBL" id="PCC40217.1"/>
    </source>
</evidence>
<name>A0A2A3YLN0_9MICO</name>
<dbReference type="Proteomes" id="UP000218598">
    <property type="component" value="Unassembled WGS sequence"/>
</dbReference>